<feature type="compositionally biased region" description="Basic and acidic residues" evidence="1">
    <location>
        <begin position="112"/>
        <end position="127"/>
    </location>
</feature>
<protein>
    <submittedName>
        <fullName evidence="2">Uncharacterized protein</fullName>
    </submittedName>
</protein>
<evidence type="ECO:0000313" key="2">
    <source>
        <dbReference type="EMBL" id="EPE95727.1"/>
    </source>
</evidence>
<dbReference type="Gene3D" id="1.10.10.10">
    <property type="entry name" value="Winged helix-like DNA-binding domain superfamily/Winged helix DNA-binding domain"/>
    <property type="match status" value="1"/>
</dbReference>
<feature type="compositionally biased region" description="Pro residues" evidence="1">
    <location>
        <begin position="79"/>
        <end position="91"/>
    </location>
</feature>
<gene>
    <name evidence="2" type="ORF">RGCCGE502_22795</name>
</gene>
<reference evidence="2 3" key="1">
    <citation type="journal article" date="2012" name="J. Bacteriol.">
        <title>Genome sequence of Rhizobium grahamii CCGE502, a broad-host-range symbiont with low nodulation competitiveness in Phaseolus vulgaris.</title>
        <authorList>
            <person name="Althabegoiti M.J."/>
            <person name="Lozano L."/>
            <person name="Torres-Tejerizo G."/>
            <person name="Ormeno-Orrillo E."/>
            <person name="Rogel M.A."/>
            <person name="Gonzalez V."/>
            <person name="Martinez-Romero E."/>
        </authorList>
    </citation>
    <scope>NUCLEOTIDE SEQUENCE [LARGE SCALE GENOMIC DNA]</scope>
    <source>
        <strain evidence="2 3">CCGE 502</strain>
    </source>
</reference>
<evidence type="ECO:0000256" key="1">
    <source>
        <dbReference type="SAM" id="MobiDB-lite"/>
    </source>
</evidence>
<evidence type="ECO:0000313" key="3">
    <source>
        <dbReference type="Proteomes" id="UP000014411"/>
    </source>
</evidence>
<keyword evidence="3" id="KW-1185">Reference proteome</keyword>
<dbReference type="AlphaFoldDB" id="S3HA65"/>
<comment type="caution">
    <text evidence="2">The sequence shown here is derived from an EMBL/GenBank/DDBJ whole genome shotgun (WGS) entry which is preliminary data.</text>
</comment>
<dbReference type="EMBL" id="AEYE02000029">
    <property type="protein sequence ID" value="EPE95727.1"/>
    <property type="molecule type" value="Genomic_DNA"/>
</dbReference>
<dbReference type="Proteomes" id="UP000014411">
    <property type="component" value="Unassembled WGS sequence"/>
</dbReference>
<dbReference type="eggNOG" id="ENOG5033S2P">
    <property type="taxonomic scope" value="Bacteria"/>
</dbReference>
<dbReference type="HOGENOM" id="CLU_059181_0_0_5"/>
<dbReference type="STRING" id="990285.RGCCGE502_22795"/>
<proteinExistence type="predicted"/>
<feature type="compositionally biased region" description="Acidic residues" evidence="1">
    <location>
        <begin position="63"/>
        <end position="75"/>
    </location>
</feature>
<organism evidence="2 3">
    <name type="scientific">Rhizobium grahamii CCGE 502</name>
    <dbReference type="NCBI Taxonomy" id="990285"/>
    <lineage>
        <taxon>Bacteria</taxon>
        <taxon>Pseudomonadati</taxon>
        <taxon>Pseudomonadota</taxon>
        <taxon>Alphaproteobacteria</taxon>
        <taxon>Hyphomicrobiales</taxon>
        <taxon>Rhizobiaceae</taxon>
        <taxon>Rhizobium/Agrobacterium group</taxon>
        <taxon>Rhizobium</taxon>
    </lineage>
</organism>
<sequence>MAKELNCGRSTVQDSLNRLAEIGAVEKRKVDSASGRDSAHYYRVILDRVIASNAFDAWEAEGGEEFDPIPSDFDEAPPAGIPAPPAGPRAAPPAGSGPAPINDSSLTSNLNEEERERDRDDEGEENPKALEKRFRKWWSTWPTYATDTEATTRRAWLDLTDEQRKACEDRTADYLAAAKASGRKFSKAAATYLSERAWERLGEKAGFAAHAAPEAYTAYSRAGRALLLAELLRPERSLTLNPIEQKIIDDKPEKRDLIWRDKREKQGWPEASRLIDTTTQRKRFNVPSRIVAMAQTFDKVKVGGDVWKAWQRLHHRRCWPWLMAPEGLEWMQFPRLPDAIEDLDEACELALSEFEAALREVRGNDNAA</sequence>
<name>S3HA65_9HYPH</name>
<feature type="region of interest" description="Disordered" evidence="1">
    <location>
        <begin position="63"/>
        <end position="127"/>
    </location>
</feature>
<dbReference type="InterPro" id="IPR036388">
    <property type="entry name" value="WH-like_DNA-bd_sf"/>
</dbReference>
<accession>S3HA65</accession>